<keyword evidence="9" id="KW-0131">Cell cycle</keyword>
<accession>A0A0F9M076</accession>
<dbReference type="NCBIfam" id="NF001399">
    <property type="entry name" value="PRK00283.1"/>
    <property type="match status" value="1"/>
</dbReference>
<dbReference type="InterPro" id="IPR050090">
    <property type="entry name" value="Tyrosine_recombinase_XerCD"/>
</dbReference>
<feature type="domain" description="Core-binding (CB)" evidence="12">
    <location>
        <begin position="12"/>
        <end position="98"/>
    </location>
</feature>
<sequence length="324" mass="36826">MTVVPVPAQLPDELSGHMADFARHLASEKRHSPRTCESYQRDLFRLATWLVEQNNTEWRAVTGYDLRRYVANLSREGLSGRSIARHLSAIRRFYQYLLRERRAIDNPALDIRAPKSRRRLPGVADVDQLNYLLDASTDDPLEVRDQCMFELMYSSGLRLAELASLNIDAIDCRGGEARVVGKGSKTRLIPVGRKALEALSRWLPVRASMVPEAQTALFVSRRGDRLSHRSIQARLSRWGIVKGADQKLHPHMLRHSFASHMLESSGDLRAVQELLGHADIATTQIYTHLDFQHLARVYDQSHPRARRRHSPGQDGQNSEQEGNT</sequence>
<dbReference type="AlphaFoldDB" id="A0A0F9M076"/>
<evidence type="ECO:0000256" key="10">
    <source>
        <dbReference type="SAM" id="MobiDB-lite"/>
    </source>
</evidence>
<feature type="compositionally biased region" description="Polar residues" evidence="10">
    <location>
        <begin position="313"/>
        <end position="324"/>
    </location>
</feature>
<dbReference type="SUPFAM" id="SSF56349">
    <property type="entry name" value="DNA breaking-rejoining enzymes"/>
    <property type="match status" value="1"/>
</dbReference>
<dbReference type="PROSITE" id="PS51898">
    <property type="entry name" value="TYR_RECOMBINASE"/>
    <property type="match status" value="1"/>
</dbReference>
<evidence type="ECO:0000313" key="13">
    <source>
        <dbReference type="EMBL" id="KKM70095.1"/>
    </source>
</evidence>
<organism evidence="13">
    <name type="scientific">marine sediment metagenome</name>
    <dbReference type="NCBI Taxonomy" id="412755"/>
    <lineage>
        <taxon>unclassified sequences</taxon>
        <taxon>metagenomes</taxon>
        <taxon>ecological metagenomes</taxon>
    </lineage>
</organism>
<dbReference type="GO" id="GO:0005737">
    <property type="term" value="C:cytoplasm"/>
    <property type="evidence" value="ECO:0007669"/>
    <property type="project" value="UniProtKB-SubCell"/>
</dbReference>
<dbReference type="Gene3D" id="1.10.150.130">
    <property type="match status" value="1"/>
</dbReference>
<keyword evidence="6" id="KW-0229">DNA integration</keyword>
<dbReference type="InterPro" id="IPR011931">
    <property type="entry name" value="Recomb_XerC"/>
</dbReference>
<evidence type="ECO:0008006" key="14">
    <source>
        <dbReference type="Google" id="ProtNLM"/>
    </source>
</evidence>
<comment type="subcellular location">
    <subcellularLocation>
        <location evidence="1">Cytoplasm</location>
    </subcellularLocation>
</comment>
<feature type="domain" description="Tyr recombinase" evidence="11">
    <location>
        <begin position="119"/>
        <end position="299"/>
    </location>
</feature>
<dbReference type="EMBL" id="LAZR01009879">
    <property type="protein sequence ID" value="KKM70095.1"/>
    <property type="molecule type" value="Genomic_DNA"/>
</dbReference>
<name>A0A0F9M076_9ZZZZ</name>
<dbReference type="PROSITE" id="PS51900">
    <property type="entry name" value="CB"/>
    <property type="match status" value="1"/>
</dbReference>
<keyword evidence="5" id="KW-0159">Chromosome partition</keyword>
<evidence type="ECO:0000256" key="7">
    <source>
        <dbReference type="ARBA" id="ARBA00023125"/>
    </source>
</evidence>
<evidence type="ECO:0000256" key="8">
    <source>
        <dbReference type="ARBA" id="ARBA00023172"/>
    </source>
</evidence>
<dbReference type="InterPro" id="IPR002104">
    <property type="entry name" value="Integrase_catalytic"/>
</dbReference>
<evidence type="ECO:0000256" key="1">
    <source>
        <dbReference type="ARBA" id="ARBA00004496"/>
    </source>
</evidence>
<dbReference type="Gene3D" id="1.10.443.10">
    <property type="entry name" value="Intergrase catalytic core"/>
    <property type="match status" value="1"/>
</dbReference>
<dbReference type="GO" id="GO:0015074">
    <property type="term" value="P:DNA integration"/>
    <property type="evidence" value="ECO:0007669"/>
    <property type="project" value="UniProtKB-KW"/>
</dbReference>
<dbReference type="GO" id="GO:0003677">
    <property type="term" value="F:DNA binding"/>
    <property type="evidence" value="ECO:0007669"/>
    <property type="project" value="UniProtKB-KW"/>
</dbReference>
<keyword evidence="8" id="KW-0233">DNA recombination</keyword>
<reference evidence="13" key="1">
    <citation type="journal article" date="2015" name="Nature">
        <title>Complex archaea that bridge the gap between prokaryotes and eukaryotes.</title>
        <authorList>
            <person name="Spang A."/>
            <person name="Saw J.H."/>
            <person name="Jorgensen S.L."/>
            <person name="Zaremba-Niedzwiedzka K."/>
            <person name="Martijn J."/>
            <person name="Lind A.E."/>
            <person name="van Eijk R."/>
            <person name="Schleper C."/>
            <person name="Guy L."/>
            <person name="Ettema T.J."/>
        </authorList>
    </citation>
    <scope>NUCLEOTIDE SEQUENCE</scope>
</reference>
<evidence type="ECO:0000256" key="9">
    <source>
        <dbReference type="ARBA" id="ARBA00023306"/>
    </source>
</evidence>
<dbReference type="Pfam" id="PF00589">
    <property type="entry name" value="Phage_integrase"/>
    <property type="match status" value="1"/>
</dbReference>
<dbReference type="InterPro" id="IPR004107">
    <property type="entry name" value="Integrase_SAM-like_N"/>
</dbReference>
<evidence type="ECO:0000259" key="12">
    <source>
        <dbReference type="PROSITE" id="PS51900"/>
    </source>
</evidence>
<dbReference type="InterPro" id="IPR023009">
    <property type="entry name" value="Tyrosine_recombinase_XerC/XerD"/>
</dbReference>
<dbReference type="InterPro" id="IPR044068">
    <property type="entry name" value="CB"/>
</dbReference>
<dbReference type="CDD" id="cd00798">
    <property type="entry name" value="INT_XerDC_C"/>
    <property type="match status" value="1"/>
</dbReference>
<comment type="similarity">
    <text evidence="2">Belongs to the 'phage' integrase family. XerC subfamily.</text>
</comment>
<dbReference type="PANTHER" id="PTHR30349:SF81">
    <property type="entry name" value="TYROSINE RECOMBINASE XERC"/>
    <property type="match status" value="1"/>
</dbReference>
<proteinExistence type="inferred from homology"/>
<dbReference type="PANTHER" id="PTHR30349">
    <property type="entry name" value="PHAGE INTEGRASE-RELATED"/>
    <property type="match status" value="1"/>
</dbReference>
<dbReference type="HAMAP" id="MF_01808">
    <property type="entry name" value="Recomb_XerC_XerD"/>
    <property type="match status" value="1"/>
</dbReference>
<dbReference type="GO" id="GO:0051301">
    <property type="term" value="P:cell division"/>
    <property type="evidence" value="ECO:0007669"/>
    <property type="project" value="UniProtKB-KW"/>
</dbReference>
<feature type="region of interest" description="Disordered" evidence="10">
    <location>
        <begin position="300"/>
        <end position="324"/>
    </location>
</feature>
<dbReference type="Pfam" id="PF02899">
    <property type="entry name" value="Phage_int_SAM_1"/>
    <property type="match status" value="1"/>
</dbReference>
<evidence type="ECO:0000256" key="2">
    <source>
        <dbReference type="ARBA" id="ARBA00006657"/>
    </source>
</evidence>
<keyword evidence="3" id="KW-0963">Cytoplasm</keyword>
<evidence type="ECO:0000259" key="11">
    <source>
        <dbReference type="PROSITE" id="PS51898"/>
    </source>
</evidence>
<protein>
    <recommendedName>
        <fullName evidence="14">Tyrosine recombinase XerC</fullName>
    </recommendedName>
</protein>
<gene>
    <name evidence="13" type="ORF">LCGC14_1444160</name>
</gene>
<keyword evidence="7" id="KW-0238">DNA-binding</keyword>
<dbReference type="NCBIfam" id="TIGR02224">
    <property type="entry name" value="recomb_XerC"/>
    <property type="match status" value="1"/>
</dbReference>
<dbReference type="InterPro" id="IPR010998">
    <property type="entry name" value="Integrase_recombinase_N"/>
</dbReference>
<evidence type="ECO:0000256" key="6">
    <source>
        <dbReference type="ARBA" id="ARBA00022908"/>
    </source>
</evidence>
<keyword evidence="4" id="KW-0132">Cell division</keyword>
<dbReference type="InterPro" id="IPR013762">
    <property type="entry name" value="Integrase-like_cat_sf"/>
</dbReference>
<dbReference type="InterPro" id="IPR011010">
    <property type="entry name" value="DNA_brk_join_enz"/>
</dbReference>
<evidence type="ECO:0000256" key="3">
    <source>
        <dbReference type="ARBA" id="ARBA00022490"/>
    </source>
</evidence>
<dbReference type="GO" id="GO:0007059">
    <property type="term" value="P:chromosome segregation"/>
    <property type="evidence" value="ECO:0007669"/>
    <property type="project" value="UniProtKB-KW"/>
</dbReference>
<evidence type="ECO:0000256" key="5">
    <source>
        <dbReference type="ARBA" id="ARBA00022829"/>
    </source>
</evidence>
<evidence type="ECO:0000256" key="4">
    <source>
        <dbReference type="ARBA" id="ARBA00022618"/>
    </source>
</evidence>
<comment type="caution">
    <text evidence="13">The sequence shown here is derived from an EMBL/GenBank/DDBJ whole genome shotgun (WGS) entry which is preliminary data.</text>
</comment>
<dbReference type="GO" id="GO:0006310">
    <property type="term" value="P:DNA recombination"/>
    <property type="evidence" value="ECO:0007669"/>
    <property type="project" value="UniProtKB-KW"/>
</dbReference>